<feature type="repeat" description="WD" evidence="3">
    <location>
        <begin position="653"/>
        <end position="701"/>
    </location>
</feature>
<dbReference type="AlphaFoldDB" id="X6LYB5"/>
<evidence type="ECO:0000256" key="3">
    <source>
        <dbReference type="PROSITE-ProRule" id="PRU00221"/>
    </source>
</evidence>
<feature type="coiled-coil region" evidence="4">
    <location>
        <begin position="279"/>
        <end position="426"/>
    </location>
</feature>
<evidence type="ECO:0000256" key="2">
    <source>
        <dbReference type="ARBA" id="ARBA00022737"/>
    </source>
</evidence>
<dbReference type="PROSITE" id="PS00678">
    <property type="entry name" value="WD_REPEATS_1"/>
    <property type="match status" value="5"/>
</dbReference>
<evidence type="ECO:0000256" key="4">
    <source>
        <dbReference type="SAM" id="Coils"/>
    </source>
</evidence>
<dbReference type="InterPro" id="IPR036322">
    <property type="entry name" value="WD40_repeat_dom_sf"/>
</dbReference>
<dbReference type="EMBL" id="ASPP01026964">
    <property type="protein sequence ID" value="ETO06619.1"/>
    <property type="molecule type" value="Genomic_DNA"/>
</dbReference>
<reference evidence="5 6" key="1">
    <citation type="journal article" date="2013" name="Curr. Biol.">
        <title>The Genome of the Foraminiferan Reticulomyxa filosa.</title>
        <authorList>
            <person name="Glockner G."/>
            <person name="Hulsmann N."/>
            <person name="Schleicher M."/>
            <person name="Noegel A.A."/>
            <person name="Eichinger L."/>
            <person name="Gallinger C."/>
            <person name="Pawlowski J."/>
            <person name="Sierra R."/>
            <person name="Euteneuer U."/>
            <person name="Pillet L."/>
            <person name="Moustafa A."/>
            <person name="Platzer M."/>
            <person name="Groth M."/>
            <person name="Szafranski K."/>
            <person name="Schliwa M."/>
        </authorList>
    </citation>
    <scope>NUCLEOTIDE SEQUENCE [LARGE SCALE GENOMIC DNA]</scope>
</reference>
<keyword evidence="2" id="KW-0677">Repeat</keyword>
<evidence type="ECO:0000313" key="6">
    <source>
        <dbReference type="Proteomes" id="UP000023152"/>
    </source>
</evidence>
<gene>
    <name evidence="5" type="ORF">RFI_30775</name>
</gene>
<dbReference type="Gene3D" id="2.130.10.10">
    <property type="entry name" value="YVTN repeat-like/Quinoprotein amine dehydrogenase"/>
    <property type="match status" value="2"/>
</dbReference>
<dbReference type="PANTHER" id="PTHR19848">
    <property type="entry name" value="WD40 REPEAT PROTEIN"/>
    <property type="match status" value="1"/>
</dbReference>
<dbReference type="SMART" id="SM00320">
    <property type="entry name" value="WD40"/>
    <property type="match status" value="7"/>
</dbReference>
<dbReference type="PROSITE" id="PS50294">
    <property type="entry name" value="WD_REPEATS_REGION"/>
    <property type="match status" value="4"/>
</dbReference>
<dbReference type="InterPro" id="IPR015943">
    <property type="entry name" value="WD40/YVTN_repeat-like_dom_sf"/>
</dbReference>
<evidence type="ECO:0000256" key="1">
    <source>
        <dbReference type="ARBA" id="ARBA00022574"/>
    </source>
</evidence>
<dbReference type="PRINTS" id="PR00320">
    <property type="entry name" value="GPROTEINBRPT"/>
</dbReference>
<feature type="repeat" description="WD" evidence="3">
    <location>
        <begin position="702"/>
        <end position="750"/>
    </location>
</feature>
<accession>X6LYB5</accession>
<dbReference type="Proteomes" id="UP000023152">
    <property type="component" value="Unassembled WGS sequence"/>
</dbReference>
<feature type="repeat" description="WD" evidence="3">
    <location>
        <begin position="459"/>
        <end position="502"/>
    </location>
</feature>
<dbReference type="InterPro" id="IPR019775">
    <property type="entry name" value="WD40_repeat_CS"/>
</dbReference>
<dbReference type="InterPro" id="IPR001680">
    <property type="entry name" value="WD40_rpt"/>
</dbReference>
<dbReference type="Pfam" id="PF00400">
    <property type="entry name" value="WD40"/>
    <property type="match status" value="6"/>
</dbReference>
<dbReference type="PANTHER" id="PTHR19848:SF8">
    <property type="entry name" value="F-BOX AND WD REPEAT DOMAIN CONTAINING 7"/>
    <property type="match status" value="1"/>
</dbReference>
<dbReference type="PROSITE" id="PS50082">
    <property type="entry name" value="WD_REPEATS_2"/>
    <property type="match status" value="6"/>
</dbReference>
<feature type="repeat" description="WD" evidence="3">
    <location>
        <begin position="551"/>
        <end position="594"/>
    </location>
</feature>
<dbReference type="CDD" id="cd00200">
    <property type="entry name" value="WD40"/>
    <property type="match status" value="1"/>
</dbReference>
<evidence type="ECO:0000313" key="5">
    <source>
        <dbReference type="EMBL" id="ETO06619.1"/>
    </source>
</evidence>
<dbReference type="SUPFAM" id="SSF49599">
    <property type="entry name" value="TRAF domain-like"/>
    <property type="match status" value="1"/>
</dbReference>
<feature type="repeat" description="WD" evidence="3">
    <location>
        <begin position="503"/>
        <end position="550"/>
    </location>
</feature>
<feature type="repeat" description="WD" evidence="3">
    <location>
        <begin position="626"/>
        <end position="652"/>
    </location>
</feature>
<dbReference type="SUPFAM" id="SSF50978">
    <property type="entry name" value="WD40 repeat-like"/>
    <property type="match status" value="1"/>
</dbReference>
<name>X6LYB5_RETFI</name>
<dbReference type="InterPro" id="IPR020472">
    <property type="entry name" value="WD40_PAC1"/>
</dbReference>
<comment type="caution">
    <text evidence="5">The sequence shown here is derived from an EMBL/GenBank/DDBJ whole genome shotgun (WGS) entry which is preliminary data.</text>
</comment>
<keyword evidence="1 3" id="KW-0853">WD repeat</keyword>
<keyword evidence="4" id="KW-0175">Coiled coil</keyword>
<keyword evidence="6" id="KW-1185">Reference proteome</keyword>
<protein>
    <submittedName>
        <fullName evidence="5">WD-40 repeat protein</fullName>
    </submittedName>
</protein>
<sequence>MKILEILQIIDKISIFSNELFNISSFLNIRQKPKVHVYSFRGNINISYLKLTNITATFKCLFGVQHFNVTKHICAITLLTNIYHLNQLRMDMDEPIFQEEVKDKVNSQSHQHSCFNKNWILEQINLKKLIANRPMELDCPQHEQMDGSLIVGENCLKKFLKENDNSCPVQPHENCQFLKNKSLQRFIGDLTVMCLKQFEQESKTYHEFEKEGETPSMVKCNFKGKIKDLSEHLDKECPLKVSDCWFKPFGCNYICYKHNLNEHLISNMQLHFDLVVRLFQSMQQTIQMQQDNAKQLNMEIDMLKLEIQKHKQKGDEAPIMSRQYTTVMLEMNKLKNEIQNKMEEMKKTDNENKKIKKDVKSKLTQMKRMEKEFQQELLEFHSDFEIIKQNFENREKQLLSHYENVINTLEDENAQLSHQLSHYEQKEQQSDFTEVDSISSLVSTPTFDTFCSYKLLQTFSGHTKDVFSIDYSIFDDDQFLCSGSDDGTVRVWNLDTSKQVQIFKGHSDYVNCVKFSSYHYHNHHRKVICSSSDDKTIRFWDIKNNKQFQIFNGHTNGVCGIRFSPFNCGRYLCSGSWDNTICLKDIETFKALHIFNEHTNSVWCVEFSPLQTNNNDNSSIGVTGGNGYTICSGSWDKTIRIWDIETFKQLVVFKGHEDVVNSVKYSSCELGISGGANTILSGSGDTSVRLWDIRSSKQIQVFNGHTDWVRAVEYFPFVNNNAIGGNVICSGSEDNTIRFWDIRSNKELYVIEGDDENDDGICSLQFLSLKKKEKNNKNKADNSYNVSLCYGSHKGSIRIWG</sequence>
<proteinExistence type="predicted"/>
<organism evidence="5 6">
    <name type="scientific">Reticulomyxa filosa</name>
    <dbReference type="NCBI Taxonomy" id="46433"/>
    <lineage>
        <taxon>Eukaryota</taxon>
        <taxon>Sar</taxon>
        <taxon>Rhizaria</taxon>
        <taxon>Retaria</taxon>
        <taxon>Foraminifera</taxon>
        <taxon>Monothalamids</taxon>
        <taxon>Reticulomyxidae</taxon>
        <taxon>Reticulomyxa</taxon>
    </lineage>
</organism>